<dbReference type="SMART" id="SM00487">
    <property type="entry name" value="DEXDc"/>
    <property type="match status" value="1"/>
</dbReference>
<dbReference type="InterPro" id="IPR007502">
    <property type="entry name" value="Helicase-assoc_dom"/>
</dbReference>
<dbReference type="Pfam" id="PF00270">
    <property type="entry name" value="DEAD"/>
    <property type="match status" value="1"/>
</dbReference>
<evidence type="ECO:0000256" key="3">
    <source>
        <dbReference type="ARBA" id="ARBA00022806"/>
    </source>
</evidence>
<feature type="domain" description="Helicase ATP-binding" evidence="5">
    <location>
        <begin position="12"/>
        <end position="175"/>
    </location>
</feature>
<protein>
    <submittedName>
        <fullName evidence="7">ATP-dependent helicase HrpB</fullName>
    </submittedName>
</protein>
<keyword evidence="4" id="KW-0067">ATP-binding</keyword>
<dbReference type="Pfam" id="PF00271">
    <property type="entry name" value="Helicase_C"/>
    <property type="match status" value="1"/>
</dbReference>
<dbReference type="PANTHER" id="PTHR43519:SF1">
    <property type="entry name" value="ATP-DEPENDENT RNA HELICASE HRPB"/>
    <property type="match status" value="1"/>
</dbReference>
<dbReference type="PIRSF" id="PIRSF005496">
    <property type="entry name" value="ATP_hel_hrpB"/>
    <property type="match status" value="1"/>
</dbReference>
<dbReference type="RefSeq" id="WP_341627482.1">
    <property type="nucleotide sequence ID" value="NZ_JBAKBA010000012.1"/>
</dbReference>
<dbReference type="CDD" id="cd17990">
    <property type="entry name" value="DEXHc_HrpB"/>
    <property type="match status" value="1"/>
</dbReference>
<evidence type="ECO:0000256" key="1">
    <source>
        <dbReference type="ARBA" id="ARBA00022741"/>
    </source>
</evidence>
<reference evidence="7 8" key="1">
    <citation type="submission" date="2024-02" db="EMBL/GenBank/DDBJ databases">
        <title>Bacteria isolated from the canopy kelp, Nereocystis luetkeana.</title>
        <authorList>
            <person name="Pfister C.A."/>
            <person name="Younker I.T."/>
            <person name="Light S.H."/>
        </authorList>
    </citation>
    <scope>NUCLEOTIDE SEQUENCE [LARGE SCALE GENOMIC DNA]</scope>
    <source>
        <strain evidence="7 8">TI.2.07</strain>
    </source>
</reference>
<keyword evidence="1" id="KW-0547">Nucleotide-binding</keyword>
<dbReference type="GO" id="GO:0004386">
    <property type="term" value="F:helicase activity"/>
    <property type="evidence" value="ECO:0007669"/>
    <property type="project" value="UniProtKB-KW"/>
</dbReference>
<feature type="domain" description="Helicase C-terminal" evidence="6">
    <location>
        <begin position="204"/>
        <end position="370"/>
    </location>
</feature>
<dbReference type="NCBIfam" id="TIGR01970">
    <property type="entry name" value="DEAH_box_HrpB"/>
    <property type="match status" value="1"/>
</dbReference>
<organism evidence="7 8">
    <name type="scientific">Psychromonas arctica</name>
    <dbReference type="NCBI Taxonomy" id="168275"/>
    <lineage>
        <taxon>Bacteria</taxon>
        <taxon>Pseudomonadati</taxon>
        <taxon>Pseudomonadota</taxon>
        <taxon>Gammaproteobacteria</taxon>
        <taxon>Alteromonadales</taxon>
        <taxon>Psychromonadaceae</taxon>
        <taxon>Psychromonas</taxon>
    </lineage>
</organism>
<comment type="caution">
    <text evidence="7">The sequence shown here is derived from an EMBL/GenBank/DDBJ whole genome shotgun (WGS) entry which is preliminary data.</text>
</comment>
<evidence type="ECO:0000256" key="4">
    <source>
        <dbReference type="ARBA" id="ARBA00022840"/>
    </source>
</evidence>
<dbReference type="InterPro" id="IPR013689">
    <property type="entry name" value="RNA_helicase_ATP-dep_HrpB_C"/>
</dbReference>
<dbReference type="InterPro" id="IPR011545">
    <property type="entry name" value="DEAD/DEAH_box_helicase_dom"/>
</dbReference>
<dbReference type="PANTHER" id="PTHR43519">
    <property type="entry name" value="ATP-DEPENDENT RNA HELICASE HRPB"/>
    <property type="match status" value="1"/>
</dbReference>
<dbReference type="Gene3D" id="1.20.120.1080">
    <property type="match status" value="1"/>
</dbReference>
<dbReference type="InterPro" id="IPR027417">
    <property type="entry name" value="P-loop_NTPase"/>
</dbReference>
<dbReference type="Proteomes" id="UP001366060">
    <property type="component" value="Unassembled WGS sequence"/>
</dbReference>
<evidence type="ECO:0000313" key="8">
    <source>
        <dbReference type="Proteomes" id="UP001366060"/>
    </source>
</evidence>
<dbReference type="SUPFAM" id="SSF52540">
    <property type="entry name" value="P-loop containing nucleoside triphosphate hydrolases"/>
    <property type="match status" value="1"/>
</dbReference>
<dbReference type="InterPro" id="IPR001650">
    <property type="entry name" value="Helicase_C-like"/>
</dbReference>
<dbReference type="Pfam" id="PF08482">
    <property type="entry name" value="HrpB_C"/>
    <property type="match status" value="1"/>
</dbReference>
<dbReference type="PROSITE" id="PS51192">
    <property type="entry name" value="HELICASE_ATP_BIND_1"/>
    <property type="match status" value="1"/>
</dbReference>
<proteinExistence type="predicted"/>
<dbReference type="PROSITE" id="PS51194">
    <property type="entry name" value="HELICASE_CTER"/>
    <property type="match status" value="1"/>
</dbReference>
<keyword evidence="3 7" id="KW-0347">Helicase</keyword>
<evidence type="ECO:0000256" key="2">
    <source>
        <dbReference type="ARBA" id="ARBA00022801"/>
    </source>
</evidence>
<dbReference type="Gene3D" id="3.40.50.300">
    <property type="entry name" value="P-loop containing nucleotide triphosphate hydrolases"/>
    <property type="match status" value="2"/>
</dbReference>
<evidence type="ECO:0000259" key="6">
    <source>
        <dbReference type="PROSITE" id="PS51194"/>
    </source>
</evidence>
<dbReference type="InterPro" id="IPR049614">
    <property type="entry name" value="HrpB_DEXH"/>
</dbReference>
<gene>
    <name evidence="7" type="primary">hrpB</name>
    <name evidence="7" type="ORF">V6255_06845</name>
</gene>
<name>A0ABU9HAM4_9GAMM</name>
<dbReference type="EMBL" id="JBAKBA010000012">
    <property type="protein sequence ID" value="MEL0658858.1"/>
    <property type="molecule type" value="Genomic_DNA"/>
</dbReference>
<keyword evidence="8" id="KW-1185">Reference proteome</keyword>
<dbReference type="SMART" id="SM00847">
    <property type="entry name" value="HA2"/>
    <property type="match status" value="1"/>
</dbReference>
<dbReference type="SMART" id="SM00490">
    <property type="entry name" value="HELICc"/>
    <property type="match status" value="1"/>
</dbReference>
<dbReference type="InterPro" id="IPR010225">
    <property type="entry name" value="HrpB"/>
</dbReference>
<evidence type="ECO:0000259" key="5">
    <source>
        <dbReference type="PROSITE" id="PS51192"/>
    </source>
</evidence>
<dbReference type="CDD" id="cd18791">
    <property type="entry name" value="SF2_C_RHA"/>
    <property type="match status" value="1"/>
</dbReference>
<accession>A0ABU9HAM4</accession>
<dbReference type="InterPro" id="IPR014001">
    <property type="entry name" value="Helicase_ATP-bd"/>
</dbReference>
<keyword evidence="2" id="KW-0378">Hydrolase</keyword>
<sequence length="826" mass="92013">MLPIQAVLPELKQQLSLCSQVILQAPPGAGKSTYLPLMLLKEKWFTGKIIMLEPRRLAARNIAHYLAKQLGQPVGQQIGYRLRGEAKVSAETQLEIVTEGILIRLLQNDPELTGIDLVIFDEFHERNLQADLGLALCLDTQGSLRENLSLLIMSATLDNQSLQQHLPDAAYVSCDGRSFPIKYIYQPVLGRGLNTDKHKALVSLVETAYQEQKGNILVFVAGVRDILQCCRDLQQWINTHKLPVLLAPLYGKLSLDEQQLAIQPPLPNIRKIVVSTNIAETSLTIDGITVVVDSGVENTFKFQAQTGFGKLKSQTISEASAIQRAGRSGRLSAGTCYRLWAKDKRLAAQSEVPILQSELTSLMLEICAWGVTDPSQLPFLTQPHEKNVQVAKQLLQSIDAIDERGRCTAHGEKIIEFAVTPRLGHMVIKAQTLAKTLDEPNLVALACLLTAFLEGNEKSSDDIIAELNSISYSVKTQYQALLRKCKVNAPSIVPVQYCGLLLAIAFPDRIAFSRGHSQQHDYLLSNGAGACLANHSMLLNEKMLVVADLGLSEQKSNSLIFKACAIDLEEIKKYLPHYIQSTDYLCWSLKENKLIAEQRTMLGKITLNKAPLAQVSKQQKLKALLNGLRQAGLSMLYWSEVNKALLTRLRYASLQYEQTGIIDSVDYSESILLAELETWLAPFCIGITQPEQFKKIDLKAALLSRLNWQQQQTFEAHFPLTISVPTGSAIKLAYREQQNPLLSVKMQELYGQAQTPCIFEGRISIQLALLSPAMKPLQVTQNLSSFWSGAYKEVQKEMKGRYPKHFWPDDPANAIATRKTKKHLSK</sequence>
<evidence type="ECO:0000313" key="7">
    <source>
        <dbReference type="EMBL" id="MEL0658858.1"/>
    </source>
</evidence>